<evidence type="ECO:0000313" key="1">
    <source>
        <dbReference type="EMBL" id="CAI9555095.1"/>
    </source>
</evidence>
<reference evidence="1" key="1">
    <citation type="submission" date="2023-05" db="EMBL/GenBank/DDBJ databases">
        <authorList>
            <person name="Stuckert A."/>
        </authorList>
    </citation>
    <scope>NUCLEOTIDE SEQUENCE</scope>
</reference>
<keyword evidence="2" id="KW-1185">Reference proteome</keyword>
<evidence type="ECO:0000313" key="2">
    <source>
        <dbReference type="Proteomes" id="UP001162483"/>
    </source>
</evidence>
<protein>
    <submittedName>
        <fullName evidence="1">Uncharacterized protein</fullName>
    </submittedName>
</protein>
<gene>
    <name evidence="1" type="ORF">SPARVUS_LOCUS4327055</name>
</gene>
<comment type="caution">
    <text evidence="1">The sequence shown here is derived from an EMBL/GenBank/DDBJ whole genome shotgun (WGS) entry which is preliminary data.</text>
</comment>
<name>A0ABN9C510_9NEOB</name>
<dbReference type="Proteomes" id="UP001162483">
    <property type="component" value="Unassembled WGS sequence"/>
</dbReference>
<sequence length="50" mass="5851">MQSHSAHAQFGVFFSWESACDQYRANQYFPERGQGFCILIEQNENSSYKL</sequence>
<organism evidence="1 2">
    <name type="scientific">Staurois parvus</name>
    <dbReference type="NCBI Taxonomy" id="386267"/>
    <lineage>
        <taxon>Eukaryota</taxon>
        <taxon>Metazoa</taxon>
        <taxon>Chordata</taxon>
        <taxon>Craniata</taxon>
        <taxon>Vertebrata</taxon>
        <taxon>Euteleostomi</taxon>
        <taxon>Amphibia</taxon>
        <taxon>Batrachia</taxon>
        <taxon>Anura</taxon>
        <taxon>Neobatrachia</taxon>
        <taxon>Ranoidea</taxon>
        <taxon>Ranidae</taxon>
        <taxon>Staurois</taxon>
    </lineage>
</organism>
<proteinExistence type="predicted"/>
<accession>A0ABN9C510</accession>
<dbReference type="EMBL" id="CATNWA010007929">
    <property type="protein sequence ID" value="CAI9555095.1"/>
    <property type="molecule type" value="Genomic_DNA"/>
</dbReference>